<dbReference type="InterPro" id="IPR036013">
    <property type="entry name" value="Band_7/SPFH_dom_sf"/>
</dbReference>
<evidence type="ECO:0000313" key="10">
    <source>
        <dbReference type="Proteomes" id="UP000031258"/>
    </source>
</evidence>
<accession>A0A0C1MU97</accession>
<reference evidence="9 10" key="1">
    <citation type="submission" date="2014-11" db="EMBL/GenBank/DDBJ databases">
        <title>A Rickettsiales Symbiont of Amoebae With Ancient Features.</title>
        <authorList>
            <person name="Schulz F."/>
            <person name="Martijn J."/>
            <person name="Wascher F."/>
            <person name="Kostanjsek R."/>
            <person name="Ettema T.J."/>
            <person name="Horn M."/>
        </authorList>
    </citation>
    <scope>NUCLEOTIDE SEQUENCE [LARGE SCALE GENOMIC DNA]</scope>
    <source>
        <strain evidence="9 10">UWC36</strain>
    </source>
</reference>
<dbReference type="PANTHER" id="PTHR43327">
    <property type="entry name" value="STOMATIN-LIKE PROTEIN 2, MITOCHONDRIAL"/>
    <property type="match status" value="1"/>
</dbReference>
<sequence length="398" mass="45155">MLGNNNMSDFRNPWDDSSNRNKKPDNNDDLDEIIRKSQEKIVDFLQAKKKPSGGGGNSNFSGSNFSLPSSKIIIIALLIGLLSWLSTGFYTVQPDEEGVVLRLGKYNRTSIPGLNYKFPSPIETIVKVSTTRINREIIGFRSNSPQNYGTSRLFGSKPNDVADQNIENRPEESQMLTGDENIVDINFDVQWKVKDAKNFLFNLRDLPNENTVKSCAESAIREVIGIHKISDALAQERFKIEQKAKQLLQEMLNNYKMGVHIERLQLLRVQPPLEVIDSYRDVQSAKADKEKLINEALAYRNSMLPRARGEAEKFLQEAEGYKQQVIASAQGESSRFNSIYNEYQKAKDVTRKRMYLETMEEILSGMDKIIMDGKASSGTVPYLPLNELLKNNNNSEKK</sequence>
<keyword evidence="10" id="KW-1185">Reference proteome</keyword>
<evidence type="ECO:0000256" key="4">
    <source>
        <dbReference type="ARBA" id="ARBA00022989"/>
    </source>
</evidence>
<comment type="similarity">
    <text evidence="2 6">Belongs to the band 7/mec-2 family. HflK subfamily.</text>
</comment>
<dbReference type="PANTHER" id="PTHR43327:SF2">
    <property type="entry name" value="MODULATOR OF FTSH PROTEASE HFLK"/>
    <property type="match status" value="1"/>
</dbReference>
<evidence type="ECO:0000256" key="2">
    <source>
        <dbReference type="ARBA" id="ARBA00006971"/>
    </source>
</evidence>
<feature type="compositionally biased region" description="Basic and acidic residues" evidence="7">
    <location>
        <begin position="12"/>
        <end position="29"/>
    </location>
</feature>
<dbReference type="Pfam" id="PF01145">
    <property type="entry name" value="Band_7"/>
    <property type="match status" value="1"/>
</dbReference>
<dbReference type="EMBL" id="JSWE01000092">
    <property type="protein sequence ID" value="KIE05667.1"/>
    <property type="molecule type" value="Genomic_DNA"/>
</dbReference>
<keyword evidence="3" id="KW-0812">Transmembrane</keyword>
<comment type="subunit">
    <text evidence="6">HflC and HflK may interact to form a multimeric complex.</text>
</comment>
<evidence type="ECO:0000256" key="7">
    <source>
        <dbReference type="SAM" id="MobiDB-lite"/>
    </source>
</evidence>
<keyword evidence="5" id="KW-0472">Membrane</keyword>
<dbReference type="InterPro" id="IPR010201">
    <property type="entry name" value="HflK"/>
</dbReference>
<dbReference type="SMART" id="SM00244">
    <property type="entry name" value="PHB"/>
    <property type="match status" value="1"/>
</dbReference>
<dbReference type="CDD" id="cd03404">
    <property type="entry name" value="SPFH_HflK"/>
    <property type="match status" value="1"/>
</dbReference>
<gene>
    <name evidence="9" type="ORF">NF27_DP02110</name>
</gene>
<dbReference type="Proteomes" id="UP000031258">
    <property type="component" value="Unassembled WGS sequence"/>
</dbReference>
<name>A0A0C1MU97_9RICK</name>
<dbReference type="SUPFAM" id="SSF117892">
    <property type="entry name" value="Band 7/SPFH domain"/>
    <property type="match status" value="1"/>
</dbReference>
<dbReference type="InterPro" id="IPR001107">
    <property type="entry name" value="Band_7"/>
</dbReference>
<feature type="domain" description="Band 7" evidence="8">
    <location>
        <begin position="87"/>
        <end position="283"/>
    </location>
</feature>
<dbReference type="AlphaFoldDB" id="A0A0C1MU97"/>
<dbReference type="PATRIC" id="fig|86105.3.peg.762"/>
<comment type="function">
    <text evidence="6">HflC and HflK could encode or regulate a protease.</text>
</comment>
<evidence type="ECO:0000313" key="9">
    <source>
        <dbReference type="EMBL" id="KIE05667.1"/>
    </source>
</evidence>
<evidence type="ECO:0000256" key="6">
    <source>
        <dbReference type="RuleBase" id="RU364113"/>
    </source>
</evidence>
<evidence type="ECO:0000256" key="3">
    <source>
        <dbReference type="ARBA" id="ARBA00022692"/>
    </source>
</evidence>
<keyword evidence="4" id="KW-1133">Transmembrane helix</keyword>
<dbReference type="Gene3D" id="3.30.479.30">
    <property type="entry name" value="Band 7 domain"/>
    <property type="match status" value="1"/>
</dbReference>
<proteinExistence type="inferred from homology"/>
<dbReference type="InterPro" id="IPR050710">
    <property type="entry name" value="Band7/mec-2_domain"/>
</dbReference>
<feature type="region of interest" description="Disordered" evidence="7">
    <location>
        <begin position="1"/>
        <end position="29"/>
    </location>
</feature>
<dbReference type="STRING" id="86105.NF27_DP02110"/>
<evidence type="ECO:0000259" key="8">
    <source>
        <dbReference type="SMART" id="SM00244"/>
    </source>
</evidence>
<organism evidence="9 10">
    <name type="scientific">Candidatus Jidaibacter acanthamoebae</name>
    <dbReference type="NCBI Taxonomy" id="86105"/>
    <lineage>
        <taxon>Bacteria</taxon>
        <taxon>Pseudomonadati</taxon>
        <taxon>Pseudomonadota</taxon>
        <taxon>Alphaproteobacteria</taxon>
        <taxon>Rickettsiales</taxon>
        <taxon>Candidatus Midichloriaceae</taxon>
        <taxon>Candidatus Jidaibacter</taxon>
    </lineage>
</organism>
<dbReference type="NCBIfam" id="TIGR01933">
    <property type="entry name" value="hflK"/>
    <property type="match status" value="1"/>
</dbReference>
<comment type="subcellular location">
    <subcellularLocation>
        <location evidence="1">Membrane</location>
        <topology evidence="1">Single-pass membrane protein</topology>
    </subcellularLocation>
</comment>
<comment type="caution">
    <text evidence="9">The sequence shown here is derived from an EMBL/GenBank/DDBJ whole genome shotgun (WGS) entry which is preliminary data.</text>
</comment>
<dbReference type="GO" id="GO:0016020">
    <property type="term" value="C:membrane"/>
    <property type="evidence" value="ECO:0007669"/>
    <property type="project" value="UniProtKB-SubCell"/>
</dbReference>
<protein>
    <recommendedName>
        <fullName evidence="6">Protein HflK</fullName>
    </recommendedName>
</protein>
<evidence type="ECO:0000256" key="1">
    <source>
        <dbReference type="ARBA" id="ARBA00004167"/>
    </source>
</evidence>
<evidence type="ECO:0000256" key="5">
    <source>
        <dbReference type="ARBA" id="ARBA00023136"/>
    </source>
</evidence>